<reference evidence="1" key="1">
    <citation type="submission" date="2022-11" db="EMBL/GenBank/DDBJ databases">
        <authorList>
            <person name="Hyden B.L."/>
            <person name="Feng K."/>
            <person name="Yates T."/>
            <person name="Jawdy S."/>
            <person name="Smart L.B."/>
            <person name="Muchero W."/>
        </authorList>
    </citation>
    <scope>NUCLEOTIDE SEQUENCE</scope>
    <source>
        <tissue evidence="1">Shoot tip</tissue>
    </source>
</reference>
<accession>A0A9Q0VZK6</accession>
<evidence type="ECO:0000313" key="1">
    <source>
        <dbReference type="EMBL" id="KAJ6756578.1"/>
    </source>
</evidence>
<reference evidence="1" key="2">
    <citation type="journal article" date="2023" name="Int. J. Mol. Sci.">
        <title>De Novo Assembly and Annotation of 11 Diverse Shrub Willow (Salix) Genomes Reveals Novel Gene Organization in Sex-Linked Regions.</title>
        <authorList>
            <person name="Hyden B."/>
            <person name="Feng K."/>
            <person name="Yates T.B."/>
            <person name="Jawdy S."/>
            <person name="Cereghino C."/>
            <person name="Smart L.B."/>
            <person name="Muchero W."/>
        </authorList>
    </citation>
    <scope>NUCLEOTIDE SEQUENCE</scope>
    <source>
        <tissue evidence="1">Shoot tip</tissue>
    </source>
</reference>
<organism evidence="1 2">
    <name type="scientific">Salix purpurea</name>
    <name type="common">Purple osier willow</name>
    <dbReference type="NCBI Taxonomy" id="77065"/>
    <lineage>
        <taxon>Eukaryota</taxon>
        <taxon>Viridiplantae</taxon>
        <taxon>Streptophyta</taxon>
        <taxon>Embryophyta</taxon>
        <taxon>Tracheophyta</taxon>
        <taxon>Spermatophyta</taxon>
        <taxon>Magnoliopsida</taxon>
        <taxon>eudicotyledons</taxon>
        <taxon>Gunneridae</taxon>
        <taxon>Pentapetalae</taxon>
        <taxon>rosids</taxon>
        <taxon>fabids</taxon>
        <taxon>Malpighiales</taxon>
        <taxon>Salicaceae</taxon>
        <taxon>Saliceae</taxon>
        <taxon>Salix</taxon>
    </lineage>
</organism>
<dbReference type="EMBL" id="JAPFFK010000007">
    <property type="protein sequence ID" value="KAJ6756578.1"/>
    <property type="molecule type" value="Genomic_DNA"/>
</dbReference>
<evidence type="ECO:0000313" key="2">
    <source>
        <dbReference type="Proteomes" id="UP001151532"/>
    </source>
</evidence>
<keyword evidence="2" id="KW-1185">Reference proteome</keyword>
<dbReference type="Proteomes" id="UP001151532">
    <property type="component" value="Chromosome 16"/>
</dbReference>
<comment type="caution">
    <text evidence="1">The sequence shown here is derived from an EMBL/GenBank/DDBJ whole genome shotgun (WGS) entry which is preliminary data.</text>
</comment>
<sequence length="50" mass="6077">MIQKLSWIKPPQKICSQLRITIQKLRILLKHRLSYSLKQTTLEMEIMQMH</sequence>
<dbReference type="AlphaFoldDB" id="A0A9Q0VZK6"/>
<protein>
    <submittedName>
        <fullName evidence="1">Uncharacterized protein</fullName>
    </submittedName>
</protein>
<gene>
    <name evidence="1" type="ORF">OIU79_028880</name>
</gene>
<name>A0A9Q0VZK6_SALPP</name>
<proteinExistence type="predicted"/>